<dbReference type="AlphaFoldDB" id="F0X286"/>
<accession>F0X286</accession>
<organism evidence="1">
    <name type="scientific">Albugo laibachii Nc14</name>
    <dbReference type="NCBI Taxonomy" id="890382"/>
    <lineage>
        <taxon>Eukaryota</taxon>
        <taxon>Sar</taxon>
        <taxon>Stramenopiles</taxon>
        <taxon>Oomycota</taxon>
        <taxon>Peronosporomycetes</taxon>
        <taxon>Albuginales</taxon>
        <taxon>Albuginaceae</taxon>
        <taxon>Albugo</taxon>
    </lineage>
</organism>
<gene>
    <name evidence="1" type="primary">AlNc14C893G12610</name>
    <name evidence="1" type="ORF">ALNC14_141090</name>
</gene>
<name>F0X286_9STRA</name>
<evidence type="ECO:0000313" key="1">
    <source>
        <dbReference type="EMBL" id="CCA27965.1"/>
    </source>
</evidence>
<dbReference type="HOGENOM" id="CLU_1655394_0_0_1"/>
<dbReference type="EMBL" id="FR824775">
    <property type="protein sequence ID" value="CCA27965.1"/>
    <property type="molecule type" value="Genomic_DNA"/>
</dbReference>
<reference evidence="1" key="1">
    <citation type="journal article" date="2011" name="PLoS Biol.">
        <title>Gene gain and loss during evolution of obligate parasitism in the white rust pathogen of Arabidopsis thaliana.</title>
        <authorList>
            <person name="Kemen E."/>
            <person name="Gardiner A."/>
            <person name="Schultz-Larsen T."/>
            <person name="Kemen A.C."/>
            <person name="Balmuth A.L."/>
            <person name="Robert-Seilaniantz A."/>
            <person name="Bailey K."/>
            <person name="Holub E."/>
            <person name="Studholme D.J."/>
            <person name="Maclean D."/>
            <person name="Jones J.D."/>
        </authorList>
    </citation>
    <scope>NUCLEOTIDE SEQUENCE</scope>
</reference>
<sequence>MYYSAVDRALTLDGIDCILVVAGLDADDLLVWKAFTENRATMWLGYASFVYWGFESQTKDALYKEIKRRKEKLKLYTSQGLKVLVTGWAAAVPASAQINSPAEYTEFNNAQKQAYDNARVGSVIVSWKVLADKYTITAFDTESMIDNRGLTLPISARVPQ</sequence>
<reference evidence="1" key="2">
    <citation type="submission" date="2011-02" db="EMBL/GenBank/DDBJ databases">
        <authorList>
            <person name="MacLean D."/>
        </authorList>
    </citation>
    <scope>NUCLEOTIDE SEQUENCE</scope>
</reference>
<proteinExistence type="predicted"/>
<protein>
    <submittedName>
        <fullName evidence="1">AlNc14C893G12610 protein</fullName>
    </submittedName>
</protein>